<dbReference type="PANTHER" id="PTHR23272">
    <property type="entry name" value="BED FINGER-RELATED"/>
    <property type="match status" value="1"/>
</dbReference>
<dbReference type="InterPro" id="IPR025525">
    <property type="entry name" value="hAT-like_transposase_RNase-H"/>
</dbReference>
<sequence>MLESAEKFELAFEKLDELESSYRDYFGDAGPPISYDWDIGRAFATFLKLFYDATLVFSSSQEVSIHAAFHQIADIQCELQEACLDLNSVFASVGKEMVEKFNKYWGDVANMNKLLYFGVILDPRFKSRIIGWKFKEMYVGRAQFGTDLLASIEAAMTNLYNWYKQEYDRKLNKPSPMVIDPVVDTIVRAGRYSRKAKEKAFDEHLEEENAVIQKNELQVYLTSPCEKKSDTFDLLSWWKLNAATYPVLSIMARDILAIPVSTVASESAFSTGGRVIETFRSSLKPQMAEALICA</sequence>
<feature type="domain" description="HAT C-terminal dimerisation" evidence="1">
    <location>
        <begin position="216"/>
        <end position="294"/>
    </location>
</feature>
<dbReference type="AlphaFoldDB" id="A0A2K3K253"/>
<evidence type="ECO:0000313" key="3">
    <source>
        <dbReference type="EMBL" id="PNX60375.1"/>
    </source>
</evidence>
<accession>A0A2K3K253</accession>
<dbReference type="EMBL" id="ASHM01082619">
    <property type="protein sequence ID" value="PNX60375.1"/>
    <property type="molecule type" value="Genomic_DNA"/>
</dbReference>
<organism evidence="3 4">
    <name type="scientific">Trifolium pratense</name>
    <name type="common">Red clover</name>
    <dbReference type="NCBI Taxonomy" id="57577"/>
    <lineage>
        <taxon>Eukaryota</taxon>
        <taxon>Viridiplantae</taxon>
        <taxon>Streptophyta</taxon>
        <taxon>Embryophyta</taxon>
        <taxon>Tracheophyta</taxon>
        <taxon>Spermatophyta</taxon>
        <taxon>Magnoliopsida</taxon>
        <taxon>eudicotyledons</taxon>
        <taxon>Gunneridae</taxon>
        <taxon>Pentapetalae</taxon>
        <taxon>rosids</taxon>
        <taxon>fabids</taxon>
        <taxon>Fabales</taxon>
        <taxon>Fabaceae</taxon>
        <taxon>Papilionoideae</taxon>
        <taxon>50 kb inversion clade</taxon>
        <taxon>NPAAA clade</taxon>
        <taxon>Hologalegina</taxon>
        <taxon>IRL clade</taxon>
        <taxon>Trifolieae</taxon>
        <taxon>Trifolium</taxon>
    </lineage>
</organism>
<dbReference type="Pfam" id="PF14372">
    <property type="entry name" value="hAT-like_RNase-H"/>
    <property type="match status" value="1"/>
</dbReference>
<proteinExistence type="predicted"/>
<dbReference type="Proteomes" id="UP000236291">
    <property type="component" value="Unassembled WGS sequence"/>
</dbReference>
<comment type="caution">
    <text evidence="3">The sequence shown here is derived from an EMBL/GenBank/DDBJ whole genome shotgun (WGS) entry which is preliminary data.</text>
</comment>
<feature type="domain" description="hAT-like transposase RNase-H fold" evidence="2">
    <location>
        <begin position="58"/>
        <end position="163"/>
    </location>
</feature>
<dbReference type="SUPFAM" id="SSF53098">
    <property type="entry name" value="Ribonuclease H-like"/>
    <property type="match status" value="1"/>
</dbReference>
<reference evidence="3 4" key="2">
    <citation type="journal article" date="2017" name="Front. Plant Sci.">
        <title>Gene Classification and Mining of Molecular Markers Useful in Red Clover (Trifolium pratense) Breeding.</title>
        <authorList>
            <person name="Istvanek J."/>
            <person name="Dluhosova J."/>
            <person name="Dluhos P."/>
            <person name="Patkova L."/>
            <person name="Nedelnik J."/>
            <person name="Repkova J."/>
        </authorList>
    </citation>
    <scope>NUCLEOTIDE SEQUENCE [LARGE SCALE GENOMIC DNA]</scope>
    <source>
        <strain evidence="4">cv. Tatra</strain>
        <tissue evidence="3">Young leaves</tissue>
    </source>
</reference>
<feature type="non-terminal residue" evidence="3">
    <location>
        <position position="294"/>
    </location>
</feature>
<evidence type="ECO:0000313" key="4">
    <source>
        <dbReference type="Proteomes" id="UP000236291"/>
    </source>
</evidence>
<dbReference type="InterPro" id="IPR012337">
    <property type="entry name" value="RNaseH-like_sf"/>
</dbReference>
<evidence type="ECO:0000259" key="1">
    <source>
        <dbReference type="Pfam" id="PF05699"/>
    </source>
</evidence>
<dbReference type="Pfam" id="PF05699">
    <property type="entry name" value="Dimer_Tnp_hAT"/>
    <property type="match status" value="1"/>
</dbReference>
<protein>
    <submittedName>
        <fullName evidence="3">Transposon protein</fullName>
    </submittedName>
</protein>
<gene>
    <name evidence="3" type="ORF">L195_g051895</name>
</gene>
<reference evidence="3 4" key="1">
    <citation type="journal article" date="2014" name="Am. J. Bot.">
        <title>Genome assembly and annotation for red clover (Trifolium pratense; Fabaceae).</title>
        <authorList>
            <person name="Istvanek J."/>
            <person name="Jaros M."/>
            <person name="Krenek A."/>
            <person name="Repkova J."/>
        </authorList>
    </citation>
    <scope>NUCLEOTIDE SEQUENCE [LARGE SCALE GENOMIC DNA]</scope>
    <source>
        <strain evidence="4">cv. Tatra</strain>
        <tissue evidence="3">Young leaves</tissue>
    </source>
</reference>
<dbReference type="GO" id="GO:0046983">
    <property type="term" value="F:protein dimerization activity"/>
    <property type="evidence" value="ECO:0007669"/>
    <property type="project" value="InterPro"/>
</dbReference>
<dbReference type="GO" id="GO:0003677">
    <property type="term" value="F:DNA binding"/>
    <property type="evidence" value="ECO:0007669"/>
    <property type="project" value="InterPro"/>
</dbReference>
<dbReference type="PANTHER" id="PTHR23272:SF161">
    <property type="entry name" value="ZINC FINGER BED DOMAIN-CONTAINING PROTEIN RICESLEEPER 1-LIKE"/>
    <property type="match status" value="1"/>
</dbReference>
<evidence type="ECO:0000259" key="2">
    <source>
        <dbReference type="Pfam" id="PF14372"/>
    </source>
</evidence>
<dbReference type="STRING" id="57577.A0A2K3K253"/>
<name>A0A2K3K253_TRIPR</name>
<dbReference type="InterPro" id="IPR008906">
    <property type="entry name" value="HATC_C_dom"/>
</dbReference>